<organism evidence="2 3">
    <name type="scientific">Chitinophaga arvensicola</name>
    <dbReference type="NCBI Taxonomy" id="29529"/>
    <lineage>
        <taxon>Bacteria</taxon>
        <taxon>Pseudomonadati</taxon>
        <taxon>Bacteroidota</taxon>
        <taxon>Chitinophagia</taxon>
        <taxon>Chitinophagales</taxon>
        <taxon>Chitinophagaceae</taxon>
        <taxon>Chitinophaga</taxon>
    </lineage>
</organism>
<evidence type="ECO:0000313" key="3">
    <source>
        <dbReference type="Proteomes" id="UP000199310"/>
    </source>
</evidence>
<keyword evidence="1" id="KW-0472">Membrane</keyword>
<evidence type="ECO:0000313" key="2">
    <source>
        <dbReference type="EMBL" id="SEW51263.1"/>
    </source>
</evidence>
<dbReference type="RefSeq" id="WP_089897673.1">
    <property type="nucleotide sequence ID" value="NZ_FOJG01000002.1"/>
</dbReference>
<gene>
    <name evidence="2" type="ORF">SAMN04488122_4186</name>
</gene>
<feature type="transmembrane region" description="Helical" evidence="1">
    <location>
        <begin position="57"/>
        <end position="81"/>
    </location>
</feature>
<dbReference type="Proteomes" id="UP000199310">
    <property type="component" value="Unassembled WGS sequence"/>
</dbReference>
<dbReference type="AlphaFoldDB" id="A0A1I0S8T7"/>
<dbReference type="OrthoDB" id="667178at2"/>
<protein>
    <submittedName>
        <fullName evidence="2">Uncharacterized protein</fullName>
    </submittedName>
</protein>
<dbReference type="EMBL" id="FOJG01000002">
    <property type="protein sequence ID" value="SEW51263.1"/>
    <property type="molecule type" value="Genomic_DNA"/>
</dbReference>
<keyword evidence="3" id="KW-1185">Reference proteome</keyword>
<name>A0A1I0S8T7_9BACT</name>
<sequence>MNQITRPLYADEIRLLTKLKNKIIHKKRTGIGATHIILVLFTGLIFADLAYVLHTGFMAFVSGTFAVVCFLFVIFGPYEAYKDRRRARKRLRQLNQLLLTNTLEVTLVHAQQIAVGREFEDEGDLYLIAYGDGDVLYLWDNGHGMKGFPCLTFEIYKEDYTALVSRQIHVLSPKITPVEIEAEKKWKYLKKYGGPGHLATERVDFDVLLSRFYE</sequence>
<evidence type="ECO:0000256" key="1">
    <source>
        <dbReference type="SAM" id="Phobius"/>
    </source>
</evidence>
<keyword evidence="1" id="KW-0812">Transmembrane</keyword>
<keyword evidence="1" id="KW-1133">Transmembrane helix</keyword>
<accession>A0A1I0S8T7</accession>
<reference evidence="3" key="1">
    <citation type="submission" date="2016-10" db="EMBL/GenBank/DDBJ databases">
        <authorList>
            <person name="Varghese N."/>
            <person name="Submissions S."/>
        </authorList>
    </citation>
    <scope>NUCLEOTIDE SEQUENCE [LARGE SCALE GENOMIC DNA]</scope>
    <source>
        <strain evidence="3">DSM 3695</strain>
    </source>
</reference>
<proteinExistence type="predicted"/>
<feature type="transmembrane region" description="Helical" evidence="1">
    <location>
        <begin position="30"/>
        <end position="51"/>
    </location>
</feature>
<dbReference type="STRING" id="29529.SAMN04488122_4186"/>